<accession>A0A330I5G3</accession>
<dbReference type="Gene3D" id="1.10.10.1550">
    <property type="entry name" value="ROS/MUCR transcriptional regulator protein"/>
    <property type="match status" value="1"/>
</dbReference>
<organism evidence="3 4">
    <name type="scientific">Mesorhizobium hawassense</name>
    <dbReference type="NCBI Taxonomy" id="1209954"/>
    <lineage>
        <taxon>Bacteria</taxon>
        <taxon>Pseudomonadati</taxon>
        <taxon>Pseudomonadota</taxon>
        <taxon>Alphaproteobacteria</taxon>
        <taxon>Hyphomicrobiales</taxon>
        <taxon>Phyllobacteriaceae</taxon>
        <taxon>Mesorhizobium</taxon>
    </lineage>
</organism>
<evidence type="ECO:0000256" key="2">
    <source>
        <dbReference type="SAM" id="MobiDB-lite"/>
    </source>
</evidence>
<dbReference type="RefSeq" id="WP_112096708.1">
    <property type="nucleotide sequence ID" value="NZ_QMBP01000002.1"/>
</dbReference>
<dbReference type="Proteomes" id="UP000251558">
    <property type="component" value="Unassembled WGS sequence"/>
</dbReference>
<keyword evidence="4" id="KW-1185">Reference proteome</keyword>
<evidence type="ECO:0000313" key="4">
    <source>
        <dbReference type="Proteomes" id="UP000251558"/>
    </source>
</evidence>
<feature type="region of interest" description="Disordered" evidence="2">
    <location>
        <begin position="1"/>
        <end position="36"/>
    </location>
</feature>
<feature type="compositionally biased region" description="Basic and acidic residues" evidence="2">
    <location>
        <begin position="1"/>
        <end position="11"/>
    </location>
</feature>
<dbReference type="InterPro" id="IPR041920">
    <property type="entry name" value="ROS/MUCR_sf"/>
</dbReference>
<dbReference type="OrthoDB" id="9809693at2"/>
<comment type="caution">
    <text evidence="3">The sequence shown here is derived from an EMBL/GenBank/DDBJ whole genome shotgun (WGS) entry which is preliminary data.</text>
</comment>
<dbReference type="GO" id="GO:0008270">
    <property type="term" value="F:zinc ion binding"/>
    <property type="evidence" value="ECO:0007669"/>
    <property type="project" value="InterPro"/>
</dbReference>
<evidence type="ECO:0000313" key="3">
    <source>
        <dbReference type="EMBL" id="RAZ92237.1"/>
    </source>
</evidence>
<dbReference type="EMBL" id="QMBP01000002">
    <property type="protein sequence ID" value="RAZ92237.1"/>
    <property type="molecule type" value="Genomic_DNA"/>
</dbReference>
<dbReference type="Pfam" id="PF05443">
    <property type="entry name" value="ROS_MUCR"/>
    <property type="match status" value="1"/>
</dbReference>
<proteinExistence type="inferred from homology"/>
<gene>
    <name evidence="3" type="ORF">DPM33_04255</name>
</gene>
<dbReference type="InterPro" id="IPR008807">
    <property type="entry name" value="ROS_MUCR"/>
</dbReference>
<name>A0A330I5G3_9HYPH</name>
<dbReference type="GO" id="GO:0006355">
    <property type="term" value="P:regulation of DNA-templated transcription"/>
    <property type="evidence" value="ECO:0007669"/>
    <property type="project" value="InterPro"/>
</dbReference>
<protein>
    <submittedName>
        <fullName evidence="3">Transcriptional regulator</fullName>
    </submittedName>
</protein>
<reference evidence="4" key="1">
    <citation type="submission" date="2018-06" db="EMBL/GenBank/DDBJ databases">
        <authorList>
            <person name="Helene L.C."/>
            <person name="Dall'Agnol R."/>
            <person name="Delamuta J.R."/>
            <person name="Hungria M."/>
        </authorList>
    </citation>
    <scope>NUCLEOTIDE SEQUENCE [LARGE SCALE GENOMIC DNA]</scope>
    <source>
        <strain evidence="4">AC99b</strain>
    </source>
</reference>
<reference evidence="3 4" key="2">
    <citation type="submission" date="2018-07" db="EMBL/GenBank/DDBJ databases">
        <title>Diversity of Mesorhizobium strains in Brazil.</title>
        <authorList>
            <person name="Helene L.C.F."/>
            <person name="Dall'Agnol R."/>
            <person name="Delamuta J.R.M."/>
            <person name="Hungria M."/>
        </authorList>
    </citation>
    <scope>NUCLEOTIDE SEQUENCE [LARGE SCALE GENOMIC DNA]</scope>
    <source>
        <strain evidence="3 4">AC99b</strain>
    </source>
</reference>
<comment type="similarity">
    <text evidence="1">Belongs to the ros/MucR family.</text>
</comment>
<dbReference type="GO" id="GO:0003677">
    <property type="term" value="F:DNA binding"/>
    <property type="evidence" value="ECO:0007669"/>
    <property type="project" value="InterPro"/>
</dbReference>
<sequence>MTEDNTERTSADDDNTDQTGVNEENTEHINVHEEDTEQPGVDLLALTADIVAAYIRKNATPVADLPDLISSVNSALRAIVQPPAPAESGPVRAVNRKRSVFPDYIICLEDGRKLKSLKRHLRVHFGLTPDEYRAKWRLAPDYPMVAPNYAAQRSLLAKSSGLGRRPTVSTPG</sequence>
<evidence type="ECO:0000256" key="1">
    <source>
        <dbReference type="ARBA" id="ARBA00007031"/>
    </source>
</evidence>
<dbReference type="AlphaFoldDB" id="A0A330I5G3"/>